<dbReference type="InterPro" id="IPR010235">
    <property type="entry name" value="HepT"/>
</dbReference>
<dbReference type="EMBL" id="FMUN01000010">
    <property type="protein sequence ID" value="SCY65601.1"/>
    <property type="molecule type" value="Genomic_DNA"/>
</dbReference>
<dbReference type="STRING" id="381306.AN478_00390"/>
<dbReference type="OrthoDB" id="9810452at2"/>
<dbReference type="AlphaFoldDB" id="A0A0P9ET32"/>
<dbReference type="GO" id="GO:0016740">
    <property type="term" value="F:transferase activity"/>
    <property type="evidence" value="ECO:0007669"/>
    <property type="project" value="UniProtKB-KW"/>
</dbReference>
<evidence type="ECO:0000313" key="2">
    <source>
        <dbReference type="Proteomes" id="UP000183104"/>
    </source>
</evidence>
<keyword evidence="1" id="KW-0808">Transferase</keyword>
<proteinExistence type="predicted"/>
<name>A0A0P9ET32_9GAMM</name>
<dbReference type="Gene3D" id="1.20.120.330">
    <property type="entry name" value="Nucleotidyltransferases domain 2"/>
    <property type="match status" value="1"/>
</dbReference>
<dbReference type="NCBIfam" id="TIGR01987">
    <property type="entry name" value="HI0074"/>
    <property type="match status" value="1"/>
</dbReference>
<dbReference type="Proteomes" id="UP000183104">
    <property type="component" value="Unassembled WGS sequence"/>
</dbReference>
<sequence>MTARWESLNKAVARFAEALDAPETAMNRDATIQRFEFCFELAWKVIQETARGQGLSCQSPKSCLRLAFQQGWLDDEERWLAMLEDRNRTSHTYDEAFAHQLYGRLGAYLEPLQHLTARLREPES</sequence>
<organism evidence="1 2">
    <name type="scientific">Thiohalorhabdus denitrificans</name>
    <dbReference type="NCBI Taxonomy" id="381306"/>
    <lineage>
        <taxon>Bacteria</taxon>
        <taxon>Pseudomonadati</taxon>
        <taxon>Pseudomonadota</taxon>
        <taxon>Gammaproteobacteria</taxon>
        <taxon>Thiohalorhabdales</taxon>
        <taxon>Thiohalorhabdaceae</taxon>
        <taxon>Thiohalorhabdus</taxon>
    </lineage>
</organism>
<dbReference type="Pfam" id="PF08780">
    <property type="entry name" value="NTase_sub_bind"/>
    <property type="match status" value="1"/>
</dbReference>
<dbReference type="SUPFAM" id="SSF81593">
    <property type="entry name" value="Nucleotidyltransferase substrate binding subunit/domain"/>
    <property type="match status" value="1"/>
</dbReference>
<gene>
    <name evidence="1" type="ORF">SAMN05661077_0048</name>
</gene>
<protein>
    <submittedName>
        <fullName evidence="1">Nucleotidyltransferase substrate binding protein, HI0074 family</fullName>
    </submittedName>
</protein>
<keyword evidence="2" id="KW-1185">Reference proteome</keyword>
<evidence type="ECO:0000313" key="1">
    <source>
        <dbReference type="EMBL" id="SCY65601.1"/>
    </source>
</evidence>
<dbReference type="RefSeq" id="WP_054964650.1">
    <property type="nucleotide sequence ID" value="NZ_FMUN01000010.1"/>
</dbReference>
<reference evidence="2" key="1">
    <citation type="submission" date="2016-10" db="EMBL/GenBank/DDBJ databases">
        <authorList>
            <person name="Varghese N."/>
        </authorList>
    </citation>
    <scope>NUCLEOTIDE SEQUENCE [LARGE SCALE GENOMIC DNA]</scope>
    <source>
        <strain evidence="2">HL 19</strain>
    </source>
</reference>
<accession>A0A0P9ET32</accession>